<dbReference type="EMBL" id="OX459123">
    <property type="protein sequence ID" value="CAI9108908.1"/>
    <property type="molecule type" value="Genomic_DNA"/>
</dbReference>
<feature type="transmembrane region" description="Helical" evidence="7">
    <location>
        <begin position="72"/>
        <end position="92"/>
    </location>
</feature>
<comment type="subcellular location">
    <subcellularLocation>
        <location evidence="1">Membrane</location>
        <topology evidence="1">Multi-pass membrane protein</topology>
    </subcellularLocation>
</comment>
<keyword evidence="5 7" id="KW-1133">Transmembrane helix</keyword>
<keyword evidence="3 7" id="KW-0812">Transmembrane</keyword>
<dbReference type="GO" id="GO:0007219">
    <property type="term" value="P:Notch signaling pathway"/>
    <property type="evidence" value="ECO:0007669"/>
    <property type="project" value="UniProtKB-KW"/>
</dbReference>
<evidence type="ECO:0000256" key="3">
    <source>
        <dbReference type="ARBA" id="ARBA00022692"/>
    </source>
</evidence>
<accession>A0AAV1DM00</accession>
<evidence type="ECO:0000256" key="7">
    <source>
        <dbReference type="SAM" id="Phobius"/>
    </source>
</evidence>
<sequence>MESSSDAPSSDPNLPILPVTIRDTIVDRNDSVEAAPSSVSSRTRRRGAVEFPTIDGPLGLSVEDSIGQARKFFQFGFLLLPWLWAVNCFYFWPVLSKPASHNHPQLRYYFKLACPGDFVKLLRCISWP</sequence>
<keyword evidence="4" id="KW-0914">Notch signaling pathway</keyword>
<protein>
    <submittedName>
        <fullName evidence="8">OLC1v1008614C1</fullName>
    </submittedName>
</protein>
<evidence type="ECO:0000256" key="6">
    <source>
        <dbReference type="ARBA" id="ARBA00023136"/>
    </source>
</evidence>
<keyword evidence="9" id="KW-1185">Reference proteome</keyword>
<evidence type="ECO:0000256" key="1">
    <source>
        <dbReference type="ARBA" id="ARBA00004141"/>
    </source>
</evidence>
<dbReference type="AlphaFoldDB" id="A0AAV1DM00"/>
<reference evidence="8" key="1">
    <citation type="submission" date="2023-03" db="EMBL/GenBank/DDBJ databases">
        <authorList>
            <person name="Julca I."/>
        </authorList>
    </citation>
    <scope>NUCLEOTIDE SEQUENCE</scope>
</reference>
<dbReference type="InterPro" id="IPR019379">
    <property type="entry name" value="Gamma_Secretase_Asp_P_PEN2"/>
</dbReference>
<dbReference type="GO" id="GO:0070765">
    <property type="term" value="C:gamma-secretase complex"/>
    <property type="evidence" value="ECO:0007669"/>
    <property type="project" value="TreeGrafter"/>
</dbReference>
<evidence type="ECO:0000313" key="8">
    <source>
        <dbReference type="EMBL" id="CAI9108908.1"/>
    </source>
</evidence>
<organism evidence="8 9">
    <name type="scientific">Oldenlandia corymbosa var. corymbosa</name>
    <dbReference type="NCBI Taxonomy" id="529605"/>
    <lineage>
        <taxon>Eukaryota</taxon>
        <taxon>Viridiplantae</taxon>
        <taxon>Streptophyta</taxon>
        <taxon>Embryophyta</taxon>
        <taxon>Tracheophyta</taxon>
        <taxon>Spermatophyta</taxon>
        <taxon>Magnoliopsida</taxon>
        <taxon>eudicotyledons</taxon>
        <taxon>Gunneridae</taxon>
        <taxon>Pentapetalae</taxon>
        <taxon>asterids</taxon>
        <taxon>lamiids</taxon>
        <taxon>Gentianales</taxon>
        <taxon>Rubiaceae</taxon>
        <taxon>Rubioideae</taxon>
        <taxon>Spermacoceae</taxon>
        <taxon>Hedyotis-Oldenlandia complex</taxon>
        <taxon>Oldenlandia</taxon>
    </lineage>
</organism>
<evidence type="ECO:0000256" key="5">
    <source>
        <dbReference type="ARBA" id="ARBA00022989"/>
    </source>
</evidence>
<comment type="similarity">
    <text evidence="2">Belongs to the PEN-2 family.</text>
</comment>
<dbReference type="PANTHER" id="PTHR16318">
    <property type="entry name" value="GAMMA-SECRETASE SUBUNIT PEN-2"/>
    <property type="match status" value="1"/>
</dbReference>
<evidence type="ECO:0000313" key="9">
    <source>
        <dbReference type="Proteomes" id="UP001161247"/>
    </source>
</evidence>
<evidence type="ECO:0000256" key="2">
    <source>
        <dbReference type="ARBA" id="ARBA00009607"/>
    </source>
</evidence>
<evidence type="ECO:0000256" key="4">
    <source>
        <dbReference type="ARBA" id="ARBA00022976"/>
    </source>
</evidence>
<keyword evidence="6 7" id="KW-0472">Membrane</keyword>
<dbReference type="Proteomes" id="UP001161247">
    <property type="component" value="Chromosome 6"/>
</dbReference>
<name>A0AAV1DM00_OLDCO</name>
<dbReference type="Pfam" id="PF10251">
    <property type="entry name" value="PEN-2"/>
    <property type="match status" value="1"/>
</dbReference>
<gene>
    <name evidence="8" type="ORF">OLC1_LOCUS16901</name>
</gene>
<dbReference type="PANTHER" id="PTHR16318:SF0">
    <property type="entry name" value="GAMMA-SECRETASE SUBUNIT PEN-2"/>
    <property type="match status" value="1"/>
</dbReference>
<proteinExistence type="inferred from homology"/>